<keyword evidence="3" id="KW-1185">Reference proteome</keyword>
<dbReference type="InterPro" id="IPR036514">
    <property type="entry name" value="SGNH_hydro_sf"/>
</dbReference>
<dbReference type="OrthoDB" id="9794725at2"/>
<dbReference type="PANTHER" id="PTHR30383">
    <property type="entry name" value="THIOESTERASE 1/PROTEASE 1/LYSOPHOSPHOLIPASE L1"/>
    <property type="match status" value="1"/>
</dbReference>
<dbReference type="AlphaFoldDB" id="A0A2V2LJ00"/>
<feature type="domain" description="SGNH hydrolase-type esterase" evidence="1">
    <location>
        <begin position="72"/>
        <end position="224"/>
    </location>
</feature>
<dbReference type="InterPro" id="IPR013830">
    <property type="entry name" value="SGNH_hydro"/>
</dbReference>
<dbReference type="Pfam" id="PF13472">
    <property type="entry name" value="Lipase_GDSL_2"/>
    <property type="match status" value="1"/>
</dbReference>
<proteinExistence type="predicted"/>
<dbReference type="GO" id="GO:0006629">
    <property type="term" value="P:lipid metabolic process"/>
    <property type="evidence" value="ECO:0007669"/>
    <property type="project" value="InterPro"/>
</dbReference>
<accession>A0A2V2LJ00</accession>
<dbReference type="Proteomes" id="UP000245680">
    <property type="component" value="Unassembled WGS sequence"/>
</dbReference>
<organism evidence="2 3">
    <name type="scientific">Meridianimarinicoccus roseus</name>
    <dbReference type="NCBI Taxonomy" id="2072018"/>
    <lineage>
        <taxon>Bacteria</taxon>
        <taxon>Pseudomonadati</taxon>
        <taxon>Pseudomonadota</taxon>
        <taxon>Alphaproteobacteria</taxon>
        <taxon>Rhodobacterales</taxon>
        <taxon>Paracoccaceae</taxon>
        <taxon>Meridianimarinicoccus</taxon>
    </lineage>
</organism>
<evidence type="ECO:0000313" key="3">
    <source>
        <dbReference type="Proteomes" id="UP000245680"/>
    </source>
</evidence>
<dbReference type="PROSITE" id="PS01098">
    <property type="entry name" value="LIPASE_GDSL_SER"/>
    <property type="match status" value="1"/>
</dbReference>
<name>A0A2V2LJ00_9RHOB</name>
<evidence type="ECO:0000259" key="1">
    <source>
        <dbReference type="Pfam" id="PF13472"/>
    </source>
</evidence>
<dbReference type="EMBL" id="QGKU01000030">
    <property type="protein sequence ID" value="PWR03166.1"/>
    <property type="molecule type" value="Genomic_DNA"/>
</dbReference>
<dbReference type="InterPro" id="IPR008265">
    <property type="entry name" value="Lipase_GDSL_AS"/>
</dbReference>
<evidence type="ECO:0000313" key="2">
    <source>
        <dbReference type="EMBL" id="PWR03166.1"/>
    </source>
</evidence>
<comment type="caution">
    <text evidence="2">The sequence shown here is derived from an EMBL/GenBank/DDBJ whole genome shotgun (WGS) entry which is preliminary data.</text>
</comment>
<reference evidence="2 3" key="1">
    <citation type="submission" date="2018-05" db="EMBL/GenBank/DDBJ databases">
        <title>Rhodobacteraceae gen. nov., sp. nov. isolated from sea water.</title>
        <authorList>
            <person name="Ren Y."/>
        </authorList>
    </citation>
    <scope>NUCLEOTIDE SEQUENCE [LARGE SCALE GENOMIC DNA]</scope>
    <source>
        <strain evidence="2 3">TG-679</strain>
    </source>
</reference>
<dbReference type="InterPro" id="IPR051532">
    <property type="entry name" value="Ester_Hydrolysis_Enzymes"/>
</dbReference>
<dbReference type="Gene3D" id="3.40.50.1110">
    <property type="entry name" value="SGNH hydrolase"/>
    <property type="match status" value="1"/>
</dbReference>
<protein>
    <recommendedName>
        <fullName evidence="1">SGNH hydrolase-type esterase domain-containing protein</fullName>
    </recommendedName>
</protein>
<sequence>MLKPRTLAVVAALVLCAFSYGVAVGAYQIFPFFQLSAVKRLVVPAHLTEEVNRPDRVALFAALGTQADLVLLGDSLTEAGPWGELLGAARVANRGIGGDTTADILARLDPILSGQVGTVLVMAGINDISRGMPVPQVAARHERIAAQLVAAGIDVVLQSTIQCDPARCGAGMAAKIAALNRVLPDVARKAGAAYLPLEGLSDPGGLPPGLSHDGVHLNARGYRLWASRITAHLTAR</sequence>
<dbReference type="RefSeq" id="WP_109811200.1">
    <property type="nucleotide sequence ID" value="NZ_QGKU01000030.1"/>
</dbReference>
<dbReference type="SUPFAM" id="SSF52266">
    <property type="entry name" value="SGNH hydrolase"/>
    <property type="match status" value="1"/>
</dbReference>
<gene>
    <name evidence="2" type="ORF">DKT77_08095</name>
</gene>
<dbReference type="GO" id="GO:0004622">
    <property type="term" value="F:phosphatidylcholine lysophospholipase activity"/>
    <property type="evidence" value="ECO:0007669"/>
    <property type="project" value="TreeGrafter"/>
</dbReference>
<dbReference type="PANTHER" id="PTHR30383:SF5">
    <property type="entry name" value="SGNH HYDROLASE-TYPE ESTERASE DOMAIN-CONTAINING PROTEIN"/>
    <property type="match status" value="1"/>
</dbReference>